<comment type="catalytic activity">
    <reaction evidence="4">
        <text>O-phospho-L-threonyl-[protein] + H2O = L-threonyl-[protein] + phosphate</text>
        <dbReference type="Rhea" id="RHEA:47004"/>
        <dbReference type="Rhea" id="RHEA-COMP:11060"/>
        <dbReference type="Rhea" id="RHEA-COMP:11605"/>
        <dbReference type="ChEBI" id="CHEBI:15377"/>
        <dbReference type="ChEBI" id="CHEBI:30013"/>
        <dbReference type="ChEBI" id="CHEBI:43474"/>
        <dbReference type="ChEBI" id="CHEBI:61977"/>
        <dbReference type="EC" id="3.1.3.16"/>
    </reaction>
</comment>
<dbReference type="GO" id="GO:0004722">
    <property type="term" value="F:protein serine/threonine phosphatase activity"/>
    <property type="evidence" value="ECO:0007669"/>
    <property type="project" value="UniProtKB-EC"/>
</dbReference>
<dbReference type="EC" id="3.1.3.16" evidence="4"/>
<name>A0A9D4V2C1_ADICA</name>
<dbReference type="AlphaFoldDB" id="A0A9D4V2C1"/>
<keyword evidence="3" id="KW-0464">Manganese</keyword>
<dbReference type="PROSITE" id="PS00125">
    <property type="entry name" value="SER_THR_PHOSPHATASE"/>
    <property type="match status" value="1"/>
</dbReference>
<dbReference type="InterPro" id="IPR004843">
    <property type="entry name" value="Calcineurin-like_PHP"/>
</dbReference>
<dbReference type="GO" id="GO:0046872">
    <property type="term" value="F:metal ion binding"/>
    <property type="evidence" value="ECO:0007669"/>
    <property type="project" value="UniProtKB-KW"/>
</dbReference>
<dbReference type="PRINTS" id="PR00114">
    <property type="entry name" value="STPHPHTASE"/>
</dbReference>
<feature type="domain" description="Serine/threonine specific protein phosphatases" evidence="5">
    <location>
        <begin position="136"/>
        <end position="141"/>
    </location>
</feature>
<dbReference type="EMBL" id="JABFUD020000006">
    <property type="protein sequence ID" value="KAI5078464.1"/>
    <property type="molecule type" value="Genomic_DNA"/>
</dbReference>
<dbReference type="SMART" id="SM00156">
    <property type="entry name" value="PP2Ac"/>
    <property type="match status" value="1"/>
</dbReference>
<evidence type="ECO:0000256" key="4">
    <source>
        <dbReference type="RuleBase" id="RU004273"/>
    </source>
</evidence>
<dbReference type="Proteomes" id="UP000886520">
    <property type="component" value="Chromosome 6"/>
</dbReference>
<reference evidence="6" key="1">
    <citation type="submission" date="2021-01" db="EMBL/GenBank/DDBJ databases">
        <title>Adiantum capillus-veneris genome.</title>
        <authorList>
            <person name="Fang Y."/>
            <person name="Liao Q."/>
        </authorList>
    </citation>
    <scope>NUCLEOTIDE SEQUENCE</scope>
    <source>
        <strain evidence="6">H3</strain>
        <tissue evidence="6">Leaf</tissue>
    </source>
</reference>
<evidence type="ECO:0000313" key="6">
    <source>
        <dbReference type="EMBL" id="KAI5078464.1"/>
    </source>
</evidence>
<evidence type="ECO:0000313" key="7">
    <source>
        <dbReference type="Proteomes" id="UP000886520"/>
    </source>
</evidence>
<evidence type="ECO:0000256" key="2">
    <source>
        <dbReference type="ARBA" id="ARBA00022723"/>
    </source>
</evidence>
<keyword evidence="7" id="KW-1185">Reference proteome</keyword>
<dbReference type="InterPro" id="IPR006186">
    <property type="entry name" value="Ser/Thr-sp_prot-phosphatase"/>
</dbReference>
<dbReference type="Gene3D" id="3.60.21.10">
    <property type="match status" value="1"/>
</dbReference>
<accession>A0A9D4V2C1</accession>
<proteinExistence type="inferred from homology"/>
<dbReference type="PANTHER" id="PTHR45668:SF9">
    <property type="entry name" value="SERINE_THREONINE-PROTEIN PHOSPHATASE 7"/>
    <property type="match status" value="1"/>
</dbReference>
<dbReference type="PANTHER" id="PTHR45668">
    <property type="entry name" value="SERINE/THREONINE-PROTEIN PHOSPHATASE 5-RELATED"/>
    <property type="match status" value="1"/>
</dbReference>
<organism evidence="6 7">
    <name type="scientific">Adiantum capillus-veneris</name>
    <name type="common">Maidenhair fern</name>
    <dbReference type="NCBI Taxonomy" id="13818"/>
    <lineage>
        <taxon>Eukaryota</taxon>
        <taxon>Viridiplantae</taxon>
        <taxon>Streptophyta</taxon>
        <taxon>Embryophyta</taxon>
        <taxon>Tracheophyta</taxon>
        <taxon>Polypodiopsida</taxon>
        <taxon>Polypodiidae</taxon>
        <taxon>Polypodiales</taxon>
        <taxon>Pteridineae</taxon>
        <taxon>Pteridaceae</taxon>
        <taxon>Vittarioideae</taxon>
        <taxon>Adiantum</taxon>
    </lineage>
</organism>
<dbReference type="InterPro" id="IPR029052">
    <property type="entry name" value="Metallo-depent_PP-like"/>
</dbReference>
<evidence type="ECO:0000256" key="1">
    <source>
        <dbReference type="ARBA" id="ARBA00001936"/>
    </source>
</evidence>
<sequence>MEEVRWPGDGLVTEEWLDVLTTTLDRVSRELPASQLSRLLPVPAFDSLIVCASKLLHREPNCLQVSVESSCSVVLVGDLHGQFHDLLRLFQLAGTPSPSRIFIFNGDYVDRGAWGLETFLLLLAWKIFLPHRVFLLRGNHETRYCTATYGFEQEVMAKYGEHGKHVYRKCLGCFEGLPLAAVIAECVFMAHGGLFRHLEAPEKKERRKGRVRKVAEKTEHGVLQLGTLNELLMVRRGILDPPEKGNNVIVSDILWSDPAPKSGLYPNPARGIGLLWGPDCTEEFLQKHKLKLIVRSHEGPDARVKRRDMVDMKTGYTIDHVVHSGKLITLFSAPDYPQFQASDCRYNNKGAYIILKAPDFSSPIFYTFMAALPRPKATAYYDFVNVVDSDEEIDMGASSDASTDWDR</sequence>
<evidence type="ECO:0000256" key="3">
    <source>
        <dbReference type="ARBA" id="ARBA00023211"/>
    </source>
</evidence>
<comment type="caution">
    <text evidence="6">The sequence shown here is derived from an EMBL/GenBank/DDBJ whole genome shotgun (WGS) entry which is preliminary data.</text>
</comment>
<dbReference type="SUPFAM" id="SSF56300">
    <property type="entry name" value="Metallo-dependent phosphatases"/>
    <property type="match status" value="1"/>
</dbReference>
<protein>
    <recommendedName>
        <fullName evidence="4">Serine/threonine-protein phosphatase</fullName>
        <ecNumber evidence="4">3.1.3.16</ecNumber>
    </recommendedName>
</protein>
<gene>
    <name evidence="6" type="ORF">GOP47_0006135</name>
</gene>
<dbReference type="OrthoDB" id="445564at2759"/>
<comment type="cofactor">
    <cofactor evidence="1">
        <name>Mn(2+)</name>
        <dbReference type="ChEBI" id="CHEBI:29035"/>
    </cofactor>
</comment>
<keyword evidence="4" id="KW-0378">Hydrolase</keyword>
<dbReference type="InterPro" id="IPR051134">
    <property type="entry name" value="PPP_phosphatase"/>
</dbReference>
<dbReference type="Pfam" id="PF00149">
    <property type="entry name" value="Metallophos"/>
    <property type="match status" value="1"/>
</dbReference>
<comment type="similarity">
    <text evidence="4">Belongs to the PPP phosphatase family.</text>
</comment>
<keyword evidence="2" id="KW-0479">Metal-binding</keyword>
<evidence type="ECO:0000259" key="5">
    <source>
        <dbReference type="PROSITE" id="PS00125"/>
    </source>
</evidence>